<name>A0ABT5STF5_9PSEU</name>
<feature type="transmembrane region" description="Helical" evidence="1">
    <location>
        <begin position="61"/>
        <end position="78"/>
    </location>
</feature>
<keyword evidence="3" id="KW-1185">Reference proteome</keyword>
<evidence type="ECO:0000313" key="3">
    <source>
        <dbReference type="Proteomes" id="UP001300763"/>
    </source>
</evidence>
<protein>
    <submittedName>
        <fullName evidence="2">DUF3040 domain-containing protein</fullName>
    </submittedName>
</protein>
<organism evidence="2 3">
    <name type="scientific">Actinomycetospora lemnae</name>
    <dbReference type="NCBI Taxonomy" id="3019891"/>
    <lineage>
        <taxon>Bacteria</taxon>
        <taxon>Bacillati</taxon>
        <taxon>Actinomycetota</taxon>
        <taxon>Actinomycetes</taxon>
        <taxon>Pseudonocardiales</taxon>
        <taxon>Pseudonocardiaceae</taxon>
        <taxon>Actinomycetospora</taxon>
    </lineage>
</organism>
<keyword evidence="1" id="KW-1133">Transmembrane helix</keyword>
<keyword evidence="1" id="KW-0812">Transmembrane</keyword>
<dbReference type="EMBL" id="JAQZAO010000003">
    <property type="protein sequence ID" value="MDD7965461.1"/>
    <property type="molecule type" value="Genomic_DNA"/>
</dbReference>
<reference evidence="2 3" key="1">
    <citation type="submission" date="2023-02" db="EMBL/GenBank/DDBJ databases">
        <title>Genome sequencing required for Actinomycetospora new species description.</title>
        <authorList>
            <person name="Saimee Y."/>
            <person name="Duangmal K."/>
        </authorList>
    </citation>
    <scope>NUCLEOTIDE SEQUENCE [LARGE SCALE GENOMIC DNA]</scope>
    <source>
        <strain evidence="2 3">DW7H6</strain>
    </source>
</reference>
<gene>
    <name evidence="2" type="ORF">PGB27_08860</name>
</gene>
<comment type="caution">
    <text evidence="2">The sequence shown here is derived from an EMBL/GenBank/DDBJ whole genome shotgun (WGS) entry which is preliminary data.</text>
</comment>
<evidence type="ECO:0000256" key="1">
    <source>
        <dbReference type="SAM" id="Phobius"/>
    </source>
</evidence>
<accession>A0ABT5STF5</accession>
<keyword evidence="1" id="KW-0472">Membrane</keyword>
<dbReference type="RefSeq" id="WP_274200002.1">
    <property type="nucleotide sequence ID" value="NZ_JAQZAO010000003.1"/>
</dbReference>
<proteinExistence type="predicted"/>
<feature type="transmembrane region" description="Helical" evidence="1">
    <location>
        <begin position="37"/>
        <end position="55"/>
    </location>
</feature>
<sequence length="94" mass="10591">MLSDRDRHVLDEVERELAFADPVLARRMRQWTWRGRAAWRVVLAAVGVALAIALLALGLVVQAGLVVMILSWPALTARRMHMRALQRRPASGRP</sequence>
<dbReference type="Pfam" id="PF11239">
    <property type="entry name" value="DUF3040"/>
    <property type="match status" value="1"/>
</dbReference>
<evidence type="ECO:0000313" key="2">
    <source>
        <dbReference type="EMBL" id="MDD7965461.1"/>
    </source>
</evidence>
<dbReference type="InterPro" id="IPR021401">
    <property type="entry name" value="DUF3040"/>
</dbReference>
<dbReference type="Proteomes" id="UP001300763">
    <property type="component" value="Unassembled WGS sequence"/>
</dbReference>